<evidence type="ECO:0000313" key="6">
    <source>
        <dbReference type="EMBL" id="KAK9808370.1"/>
    </source>
</evidence>
<gene>
    <name evidence="6" type="ORF">WJX73_007553</name>
</gene>
<dbReference type="PANTHER" id="PTHR12159:SF9">
    <property type="entry name" value="G_T MISMATCH-SPECIFIC THYMINE DNA GLYCOSYLASE"/>
    <property type="match status" value="1"/>
</dbReference>
<evidence type="ECO:0000259" key="5">
    <source>
        <dbReference type="Pfam" id="PF03167"/>
    </source>
</evidence>
<protein>
    <recommendedName>
        <fullName evidence="5">Uracil-DNA glycosylase-like domain-containing protein</fullName>
    </recommendedName>
</protein>
<dbReference type="InterPro" id="IPR036895">
    <property type="entry name" value="Uracil-DNA_glycosylase-like_sf"/>
</dbReference>
<dbReference type="InterPro" id="IPR015637">
    <property type="entry name" value="MUG/TDG"/>
</dbReference>
<name>A0AAW1PIV1_9CHLO</name>
<dbReference type="PANTHER" id="PTHR12159">
    <property type="entry name" value="G/T AND G/U MISMATCH-SPECIFIC DNA GLYCOSYLASE"/>
    <property type="match status" value="1"/>
</dbReference>
<keyword evidence="2" id="KW-0378">Hydrolase</keyword>
<accession>A0AAW1PIV1</accession>
<proteinExistence type="predicted"/>
<comment type="caution">
    <text evidence="6">The sequence shown here is derived from an EMBL/GenBank/DDBJ whole genome shotgun (WGS) entry which is preliminary data.</text>
</comment>
<keyword evidence="3" id="KW-0234">DNA repair</keyword>
<evidence type="ECO:0000256" key="4">
    <source>
        <dbReference type="SAM" id="MobiDB-lite"/>
    </source>
</evidence>
<dbReference type="InterPro" id="IPR005122">
    <property type="entry name" value="Uracil-DNA_glycosylase-like"/>
</dbReference>
<evidence type="ECO:0000256" key="2">
    <source>
        <dbReference type="ARBA" id="ARBA00022801"/>
    </source>
</evidence>
<dbReference type="SUPFAM" id="SSF52141">
    <property type="entry name" value="Uracil-DNA glycosylase-like"/>
    <property type="match status" value="1"/>
</dbReference>
<dbReference type="Proteomes" id="UP001465755">
    <property type="component" value="Unassembled WGS sequence"/>
</dbReference>
<dbReference type="Pfam" id="PF03167">
    <property type="entry name" value="UDG"/>
    <property type="match status" value="1"/>
</dbReference>
<sequence>MLMSKHFQKFCFGSPAKAASPSSLTSAARVPAEASVKQPATAEDVQGGATGTAQAETAGVYGEQGRKKRQRKVAPPPVRLKPDTEGLPEQLGDKALRLIIVGSNPSDHAWATGCYYSNPANWMWRVLQRTKIAPPSNRGAQDDWLMPEEVGVGFLDVGIGHPGTEQASFSIREIQSWVPDFYRRLTGHMQRACESSGCGCGMCGAPCIVAFAGKRQYLDMSNIGRKGKAKLTRLNVGRQKLRPPGWPFPLSTEVSRHEYSTLAQLLQFCLLS</sequence>
<dbReference type="GO" id="GO:0006285">
    <property type="term" value="P:base-excision repair, AP site formation"/>
    <property type="evidence" value="ECO:0007669"/>
    <property type="project" value="InterPro"/>
</dbReference>
<organism evidence="6 7">
    <name type="scientific">Symbiochloris irregularis</name>
    <dbReference type="NCBI Taxonomy" id="706552"/>
    <lineage>
        <taxon>Eukaryota</taxon>
        <taxon>Viridiplantae</taxon>
        <taxon>Chlorophyta</taxon>
        <taxon>core chlorophytes</taxon>
        <taxon>Trebouxiophyceae</taxon>
        <taxon>Trebouxiales</taxon>
        <taxon>Trebouxiaceae</taxon>
        <taxon>Symbiochloris</taxon>
    </lineage>
</organism>
<evidence type="ECO:0000256" key="3">
    <source>
        <dbReference type="ARBA" id="ARBA00023204"/>
    </source>
</evidence>
<evidence type="ECO:0000256" key="1">
    <source>
        <dbReference type="ARBA" id="ARBA00022763"/>
    </source>
</evidence>
<dbReference type="AlphaFoldDB" id="A0AAW1PIV1"/>
<dbReference type="Gene3D" id="3.40.470.10">
    <property type="entry name" value="Uracil-DNA glycosylase-like domain"/>
    <property type="match status" value="1"/>
</dbReference>
<dbReference type="EMBL" id="JALJOQ010000024">
    <property type="protein sequence ID" value="KAK9808370.1"/>
    <property type="molecule type" value="Genomic_DNA"/>
</dbReference>
<keyword evidence="1" id="KW-0227">DNA damage</keyword>
<dbReference type="GO" id="GO:0008263">
    <property type="term" value="F:pyrimidine-specific mismatch base pair DNA N-glycosylase activity"/>
    <property type="evidence" value="ECO:0007669"/>
    <property type="project" value="TreeGrafter"/>
</dbReference>
<dbReference type="GO" id="GO:0004844">
    <property type="term" value="F:uracil DNA N-glycosylase activity"/>
    <property type="evidence" value="ECO:0007669"/>
    <property type="project" value="TreeGrafter"/>
</dbReference>
<evidence type="ECO:0000313" key="7">
    <source>
        <dbReference type="Proteomes" id="UP001465755"/>
    </source>
</evidence>
<feature type="region of interest" description="Disordered" evidence="4">
    <location>
        <begin position="15"/>
        <end position="87"/>
    </location>
</feature>
<keyword evidence="7" id="KW-1185">Reference proteome</keyword>
<feature type="domain" description="Uracil-DNA glycosylase-like" evidence="5">
    <location>
        <begin position="91"/>
        <end position="135"/>
    </location>
</feature>
<reference evidence="6 7" key="1">
    <citation type="journal article" date="2024" name="Nat. Commun.">
        <title>Phylogenomics reveals the evolutionary origins of lichenization in chlorophyte algae.</title>
        <authorList>
            <person name="Puginier C."/>
            <person name="Libourel C."/>
            <person name="Otte J."/>
            <person name="Skaloud P."/>
            <person name="Haon M."/>
            <person name="Grisel S."/>
            <person name="Petersen M."/>
            <person name="Berrin J.G."/>
            <person name="Delaux P.M."/>
            <person name="Dal Grande F."/>
            <person name="Keller J."/>
        </authorList>
    </citation>
    <scope>NUCLEOTIDE SEQUENCE [LARGE SCALE GENOMIC DNA]</scope>
    <source>
        <strain evidence="6 7">SAG 2036</strain>
    </source>
</reference>